<dbReference type="Proteomes" id="UP000182835">
    <property type="component" value="Unassembled WGS sequence"/>
</dbReference>
<reference evidence="1 3" key="1">
    <citation type="submission" date="2014-12" db="EMBL/GenBank/DDBJ databases">
        <title>Draft genome sequences of 29 type strains of Enterococci.</title>
        <authorList>
            <person name="Zhong Z."/>
            <person name="Sun Z."/>
            <person name="Liu W."/>
            <person name="Zhang W."/>
            <person name="Zhang H."/>
        </authorList>
    </citation>
    <scope>NUCLEOTIDE SEQUENCE [LARGE SCALE GENOMIC DNA]</scope>
    <source>
        <strain evidence="1 3">DSM 21207</strain>
    </source>
</reference>
<sequence length="198" mass="22981">MDAITKIIEQIDEAATVKRTAFEKEQRAQIDADFLKQKQKLEIEDQKLQAQLTKNQKVKYKQLHARQQMEVKQETLMAKQSYLSQVFSEAYAKMQAWDVAEAQSFAASCLEQLPFEADKKVVFQPSKQMPAEIYTADWLAKLNAKLRYELHYGDPITTESYGFVVDDKGVQYNFLYRDLLNEIKATDSNSISKMLFEE</sequence>
<evidence type="ECO:0000313" key="4">
    <source>
        <dbReference type="Proteomes" id="UP000216797"/>
    </source>
</evidence>
<dbReference type="OrthoDB" id="2166166at2"/>
<protein>
    <recommendedName>
        <fullName evidence="5">ATPase V</fullName>
    </recommendedName>
</protein>
<dbReference type="EMBL" id="LHUG01000001">
    <property type="protein sequence ID" value="PAB01944.1"/>
    <property type="molecule type" value="Genomic_DNA"/>
</dbReference>
<accession>A0A1L8R2R5</accession>
<evidence type="ECO:0000313" key="1">
    <source>
        <dbReference type="EMBL" id="OJG14015.1"/>
    </source>
</evidence>
<evidence type="ECO:0008006" key="5">
    <source>
        <dbReference type="Google" id="ProtNLM"/>
    </source>
</evidence>
<dbReference type="EMBL" id="JXKG01000027">
    <property type="protein sequence ID" value="OJG14015.1"/>
    <property type="molecule type" value="Genomic_DNA"/>
</dbReference>
<reference evidence="2 4" key="2">
    <citation type="submission" date="2015-08" db="EMBL/GenBank/DDBJ databases">
        <title>Enterococcus genome sequence.</title>
        <authorList>
            <person name="Acedo J.Z."/>
            <person name="Vederas J.C."/>
        </authorList>
    </citation>
    <scope>NUCLEOTIDE SEQUENCE [LARGE SCALE GENOMIC DNA]</scope>
    <source>
        <strain evidence="2 4">49</strain>
    </source>
</reference>
<dbReference type="STRING" id="317010.RU96_GL001445"/>
<proteinExistence type="predicted"/>
<evidence type="ECO:0000313" key="2">
    <source>
        <dbReference type="EMBL" id="PAB01944.1"/>
    </source>
</evidence>
<name>A0A1L8R2R5_9ENTE</name>
<evidence type="ECO:0000313" key="3">
    <source>
        <dbReference type="Proteomes" id="UP000182835"/>
    </source>
</evidence>
<dbReference type="RefSeq" id="WP_071865656.1">
    <property type="nucleotide sequence ID" value="NZ_JBHLVQ010000004.1"/>
</dbReference>
<keyword evidence="4" id="KW-1185">Reference proteome</keyword>
<dbReference type="AlphaFoldDB" id="A0A1L8R2R5"/>
<gene>
    <name evidence="2" type="ORF">AKL21_00065</name>
    <name evidence="1" type="ORF">RU96_GL001445</name>
</gene>
<dbReference type="Proteomes" id="UP000216797">
    <property type="component" value="Unassembled WGS sequence"/>
</dbReference>
<comment type="caution">
    <text evidence="1">The sequence shown here is derived from an EMBL/GenBank/DDBJ whole genome shotgun (WGS) entry which is preliminary data.</text>
</comment>
<organism evidence="1 3">
    <name type="scientific">Enterococcus canintestini</name>
    <dbReference type="NCBI Taxonomy" id="317010"/>
    <lineage>
        <taxon>Bacteria</taxon>
        <taxon>Bacillati</taxon>
        <taxon>Bacillota</taxon>
        <taxon>Bacilli</taxon>
        <taxon>Lactobacillales</taxon>
        <taxon>Enterococcaceae</taxon>
        <taxon>Enterococcus</taxon>
    </lineage>
</organism>